<keyword evidence="3" id="KW-0378">Hydrolase</keyword>
<dbReference type="GO" id="GO:0005737">
    <property type="term" value="C:cytoplasm"/>
    <property type="evidence" value="ECO:0007669"/>
    <property type="project" value="TreeGrafter"/>
</dbReference>
<accession>A0A0A2L3Z5</accession>
<dbReference type="Gene3D" id="3.90.190.10">
    <property type="entry name" value="Protein tyrosine phosphatase superfamily"/>
    <property type="match status" value="1"/>
</dbReference>
<feature type="domain" description="Tyrosine specific protein phosphatases" evidence="6">
    <location>
        <begin position="132"/>
        <end position="170"/>
    </location>
</feature>
<gene>
    <name evidence="7" type="ORF">PITC_016790</name>
</gene>
<dbReference type="PhylomeDB" id="A0A0A2L3Z5"/>
<sequence length="237" mass="27374">MTESTAEKNIQTEREKKWKMASIPRMRQIVPGLFLGNVQSSWNLELLKENHIKAMISLADGRWVWWNSVTRETVPEHQHKWVQCADSTTQNLLVHMSDTCDFIDQLAFPALSSLDSLPIEQQHAMDDKPEAILIHCDLGISRSPTIIIAYLMRKLRIPLMEALEFVKSKQSTPRVKPSRNFTRQLQVWEEVGYQIWENEEKTVPKPPYKAFLDDRAALLKKKGLTEDEPLAPLSLLD</sequence>
<evidence type="ECO:0000256" key="2">
    <source>
        <dbReference type="ARBA" id="ARBA00013064"/>
    </source>
</evidence>
<dbReference type="InterPro" id="IPR000340">
    <property type="entry name" value="Dual-sp_phosphatase_cat-dom"/>
</dbReference>
<comment type="similarity">
    <text evidence="1">Belongs to the protein-tyrosine phosphatase family. Non-receptor class dual specificity subfamily.</text>
</comment>
<dbReference type="InterPro" id="IPR020422">
    <property type="entry name" value="TYR_PHOSPHATASE_DUAL_dom"/>
</dbReference>
<dbReference type="AlphaFoldDB" id="A0A0A2L3Z5"/>
<comment type="caution">
    <text evidence="7">The sequence shown here is derived from an EMBL/GenBank/DDBJ whole genome shotgun (WGS) entry which is preliminary data.</text>
</comment>
<dbReference type="GO" id="GO:0008330">
    <property type="term" value="F:protein tyrosine/threonine phosphatase activity"/>
    <property type="evidence" value="ECO:0007669"/>
    <property type="project" value="TreeGrafter"/>
</dbReference>
<dbReference type="InterPro" id="IPR016130">
    <property type="entry name" value="Tyr_Pase_AS"/>
</dbReference>
<dbReference type="InterPro" id="IPR000387">
    <property type="entry name" value="Tyr_Pase_dom"/>
</dbReference>
<evidence type="ECO:0000259" key="6">
    <source>
        <dbReference type="PROSITE" id="PS50056"/>
    </source>
</evidence>
<keyword evidence="4" id="KW-0904">Protein phosphatase</keyword>
<dbReference type="PROSITE" id="PS50054">
    <property type="entry name" value="TYR_PHOSPHATASE_DUAL"/>
    <property type="match status" value="1"/>
</dbReference>
<dbReference type="STRING" id="40296.A0A0A2L3Z5"/>
<reference evidence="7 8" key="1">
    <citation type="journal article" date="2015" name="Mol. Plant Microbe Interact.">
        <title>Genome, transcriptome, and functional analyses of Penicillium expansum provide new insights into secondary metabolism and pathogenicity.</title>
        <authorList>
            <person name="Ballester A.R."/>
            <person name="Marcet-Houben M."/>
            <person name="Levin E."/>
            <person name="Sela N."/>
            <person name="Selma-Lazaro C."/>
            <person name="Carmona L."/>
            <person name="Wisniewski M."/>
            <person name="Droby S."/>
            <person name="Gonzalez-Candelas L."/>
            <person name="Gabaldon T."/>
        </authorList>
    </citation>
    <scope>NUCLEOTIDE SEQUENCE [LARGE SCALE GENOMIC DNA]</scope>
    <source>
        <strain evidence="7 8">PHI-1</strain>
    </source>
</reference>
<name>A0A0A2L3Z5_PENIT</name>
<evidence type="ECO:0000256" key="4">
    <source>
        <dbReference type="ARBA" id="ARBA00022912"/>
    </source>
</evidence>
<dbReference type="GO" id="GO:0033550">
    <property type="term" value="F:MAP kinase tyrosine phosphatase activity"/>
    <property type="evidence" value="ECO:0007669"/>
    <property type="project" value="TreeGrafter"/>
</dbReference>
<dbReference type="PANTHER" id="PTHR10159">
    <property type="entry name" value="DUAL SPECIFICITY PROTEIN PHOSPHATASE"/>
    <property type="match status" value="1"/>
</dbReference>
<feature type="domain" description="Tyrosine-protein phosphatase" evidence="5">
    <location>
        <begin position="25"/>
        <end position="194"/>
    </location>
</feature>
<keyword evidence="8" id="KW-1185">Reference proteome</keyword>
<dbReference type="HOGENOM" id="CLU_027074_2_1_1"/>
<proteinExistence type="inferred from homology"/>
<protein>
    <recommendedName>
        <fullName evidence="2">protein-tyrosine-phosphatase</fullName>
        <ecNumber evidence="2">3.1.3.48</ecNumber>
    </recommendedName>
</protein>
<dbReference type="Proteomes" id="UP000030104">
    <property type="component" value="Unassembled WGS sequence"/>
</dbReference>
<dbReference type="SUPFAM" id="SSF52799">
    <property type="entry name" value="(Phosphotyrosine protein) phosphatases II"/>
    <property type="match status" value="1"/>
</dbReference>
<dbReference type="PROSITE" id="PS50056">
    <property type="entry name" value="TYR_PHOSPHATASE_2"/>
    <property type="match status" value="1"/>
</dbReference>
<dbReference type="EC" id="3.1.3.48" evidence="2"/>
<dbReference type="PROSITE" id="PS00383">
    <property type="entry name" value="TYR_PHOSPHATASE_1"/>
    <property type="match status" value="1"/>
</dbReference>
<evidence type="ECO:0000256" key="1">
    <source>
        <dbReference type="ARBA" id="ARBA00008601"/>
    </source>
</evidence>
<dbReference type="EMBL" id="JQGA01000760">
    <property type="protein sequence ID" value="KGO73923.1"/>
    <property type="molecule type" value="Genomic_DNA"/>
</dbReference>
<evidence type="ECO:0000259" key="5">
    <source>
        <dbReference type="PROSITE" id="PS50054"/>
    </source>
</evidence>
<evidence type="ECO:0000256" key="3">
    <source>
        <dbReference type="ARBA" id="ARBA00022801"/>
    </source>
</evidence>
<organism evidence="7 8">
    <name type="scientific">Penicillium italicum</name>
    <name type="common">Blue mold</name>
    <dbReference type="NCBI Taxonomy" id="40296"/>
    <lineage>
        <taxon>Eukaryota</taxon>
        <taxon>Fungi</taxon>
        <taxon>Dikarya</taxon>
        <taxon>Ascomycota</taxon>
        <taxon>Pezizomycotina</taxon>
        <taxon>Eurotiomycetes</taxon>
        <taxon>Eurotiomycetidae</taxon>
        <taxon>Eurotiales</taxon>
        <taxon>Aspergillaceae</taxon>
        <taxon>Penicillium</taxon>
    </lineage>
</organism>
<dbReference type="CDD" id="cd14498">
    <property type="entry name" value="DSP"/>
    <property type="match status" value="1"/>
</dbReference>
<dbReference type="GO" id="GO:0043409">
    <property type="term" value="P:negative regulation of MAPK cascade"/>
    <property type="evidence" value="ECO:0007669"/>
    <property type="project" value="TreeGrafter"/>
</dbReference>
<dbReference type="SMART" id="SM00195">
    <property type="entry name" value="DSPc"/>
    <property type="match status" value="1"/>
</dbReference>
<dbReference type="OMA" id="WIRCDDT"/>
<evidence type="ECO:0000313" key="8">
    <source>
        <dbReference type="Proteomes" id="UP000030104"/>
    </source>
</evidence>
<dbReference type="PANTHER" id="PTHR10159:SF519">
    <property type="entry name" value="DUAL SPECIFICITY PROTEIN PHOSPHATASE MPK3"/>
    <property type="match status" value="1"/>
</dbReference>
<dbReference type="Pfam" id="PF00782">
    <property type="entry name" value="DSPc"/>
    <property type="match status" value="1"/>
</dbReference>
<dbReference type="OrthoDB" id="10252009at2759"/>
<dbReference type="InterPro" id="IPR029021">
    <property type="entry name" value="Prot-tyrosine_phosphatase-like"/>
</dbReference>
<dbReference type="GO" id="GO:0017017">
    <property type="term" value="F:MAP kinase tyrosine/serine/threonine phosphatase activity"/>
    <property type="evidence" value="ECO:0007669"/>
    <property type="project" value="TreeGrafter"/>
</dbReference>
<evidence type="ECO:0000313" key="7">
    <source>
        <dbReference type="EMBL" id="KGO73923.1"/>
    </source>
</evidence>